<dbReference type="EMBL" id="CP012523">
    <property type="protein sequence ID" value="ALC38658.1"/>
    <property type="molecule type" value="Genomic_DNA"/>
</dbReference>
<dbReference type="Pfam" id="PF02961">
    <property type="entry name" value="SAM_BAF"/>
    <property type="match status" value="1"/>
</dbReference>
<reference evidence="5 6" key="1">
    <citation type="submission" date="2015-08" db="EMBL/GenBank/DDBJ databases">
        <title>Ancestral chromatin configuration constrains chromatin evolution on differentiating sex chromosomes in Drosophila.</title>
        <authorList>
            <person name="Zhou Q."/>
            <person name="Bachtrog D."/>
        </authorList>
    </citation>
    <scope>NUCLEOTIDE SEQUENCE [LARGE SCALE GENOMIC DNA]</scope>
    <source>
        <tissue evidence="5">Whole larvae</tissue>
    </source>
</reference>
<evidence type="ECO:0000256" key="4">
    <source>
        <dbReference type="ARBA" id="ARBA00079764"/>
    </source>
</evidence>
<sequence>MSGTTQKYRNFVAEPMGDKSVTELAGIGETLGGRLSEAGFDKAYTVLGQYLVLKKDEELFKEWMKDVCHASSKQALDCYSCLHDWCEEFL</sequence>
<dbReference type="GO" id="GO:0051276">
    <property type="term" value="P:chromosome organization"/>
    <property type="evidence" value="ECO:0007669"/>
    <property type="project" value="TreeGrafter"/>
</dbReference>
<organism evidence="5 6">
    <name type="scientific">Drosophila busckii</name>
    <name type="common">Fruit fly</name>
    <dbReference type="NCBI Taxonomy" id="30019"/>
    <lineage>
        <taxon>Eukaryota</taxon>
        <taxon>Metazoa</taxon>
        <taxon>Ecdysozoa</taxon>
        <taxon>Arthropoda</taxon>
        <taxon>Hexapoda</taxon>
        <taxon>Insecta</taxon>
        <taxon>Pterygota</taxon>
        <taxon>Neoptera</taxon>
        <taxon>Endopterygota</taxon>
        <taxon>Diptera</taxon>
        <taxon>Brachycera</taxon>
        <taxon>Muscomorpha</taxon>
        <taxon>Ephydroidea</taxon>
        <taxon>Drosophilidae</taxon>
        <taxon>Drosophila</taxon>
    </lineage>
</organism>
<gene>
    <name evidence="5" type="ORF">Dbus_chr2Lg743</name>
</gene>
<dbReference type="SMART" id="SM01023">
    <property type="entry name" value="BAF"/>
    <property type="match status" value="1"/>
</dbReference>
<dbReference type="OMA" id="SKQQGDC"/>
<accession>A0A0M4E4B1</accession>
<dbReference type="InterPro" id="IPR036617">
    <property type="entry name" value="BAF_sf"/>
</dbReference>
<protein>
    <recommendedName>
        <fullName evidence="3">Barrier-to-autointegration factor-like protein</fullName>
    </recommendedName>
    <alternativeName>
        <fullName evidence="4">Barrier-to-autointegration factor 2</fullName>
    </alternativeName>
</protein>
<dbReference type="PANTHER" id="PTHR47507:SF6">
    <property type="entry name" value="BARRIER-TO-AUTOINTEGRATION FACTOR"/>
    <property type="match status" value="1"/>
</dbReference>
<keyword evidence="2" id="KW-0539">Nucleus</keyword>
<dbReference type="InterPro" id="IPR051387">
    <property type="entry name" value="BAF"/>
</dbReference>
<dbReference type="SUPFAM" id="SSF47798">
    <property type="entry name" value="Barrier-to-autointegration factor, BAF"/>
    <property type="match status" value="1"/>
</dbReference>
<dbReference type="PANTHER" id="PTHR47507">
    <property type="entry name" value="BARRIER TO AUTOINTEGRATION FACTOR 2"/>
    <property type="match status" value="1"/>
</dbReference>
<keyword evidence="6" id="KW-1185">Reference proteome</keyword>
<dbReference type="GO" id="GO:0003677">
    <property type="term" value="F:DNA binding"/>
    <property type="evidence" value="ECO:0007669"/>
    <property type="project" value="InterPro"/>
</dbReference>
<evidence type="ECO:0000256" key="1">
    <source>
        <dbReference type="ARBA" id="ARBA00004123"/>
    </source>
</evidence>
<comment type="subcellular location">
    <subcellularLocation>
        <location evidence="1">Nucleus</location>
    </subcellularLocation>
</comment>
<evidence type="ECO:0000256" key="2">
    <source>
        <dbReference type="ARBA" id="ARBA00023242"/>
    </source>
</evidence>
<proteinExistence type="predicted"/>
<dbReference type="OrthoDB" id="9997163at2759"/>
<evidence type="ECO:0000313" key="6">
    <source>
        <dbReference type="Proteomes" id="UP000494163"/>
    </source>
</evidence>
<evidence type="ECO:0000313" key="5">
    <source>
        <dbReference type="EMBL" id="ALC38658.1"/>
    </source>
</evidence>
<name>A0A0M4E4B1_DROBS</name>
<dbReference type="Proteomes" id="UP000494163">
    <property type="component" value="Chromosome 2L"/>
</dbReference>
<dbReference type="GO" id="GO:0000793">
    <property type="term" value="C:condensed chromosome"/>
    <property type="evidence" value="ECO:0007669"/>
    <property type="project" value="TreeGrafter"/>
</dbReference>
<dbReference type="AlphaFoldDB" id="A0A0M4E4B1"/>
<dbReference type="GO" id="GO:0005634">
    <property type="term" value="C:nucleus"/>
    <property type="evidence" value="ECO:0007669"/>
    <property type="project" value="UniProtKB-SubCell"/>
</dbReference>
<dbReference type="InterPro" id="IPR004122">
    <property type="entry name" value="BAF_prot"/>
</dbReference>
<dbReference type="FunFam" id="1.10.150.40:FF:000002">
    <property type="entry name" value="Barrier to autointegration factor 2"/>
    <property type="match status" value="1"/>
</dbReference>
<dbReference type="Gene3D" id="1.10.150.40">
    <property type="entry name" value="Barrier-to-autointegration factor, BAF"/>
    <property type="match status" value="1"/>
</dbReference>
<dbReference type="STRING" id="30019.A0A0M4E4B1"/>
<evidence type="ECO:0000256" key="3">
    <source>
        <dbReference type="ARBA" id="ARBA00074730"/>
    </source>
</evidence>